<evidence type="ECO:0000256" key="1">
    <source>
        <dbReference type="ARBA" id="ARBA00022614"/>
    </source>
</evidence>
<dbReference type="Pfam" id="PF01398">
    <property type="entry name" value="JAB"/>
    <property type="match status" value="1"/>
</dbReference>
<feature type="domain" description="EIF3F/CSN6-like C-terminal" evidence="8">
    <location>
        <begin position="433"/>
        <end position="542"/>
    </location>
</feature>
<dbReference type="GO" id="GO:0008180">
    <property type="term" value="C:COP9 signalosome"/>
    <property type="evidence" value="ECO:0007669"/>
    <property type="project" value="UniProtKB-UniRule"/>
</dbReference>
<dbReference type="GO" id="GO:0005737">
    <property type="term" value="C:cytoplasm"/>
    <property type="evidence" value="ECO:0007669"/>
    <property type="project" value="UniProtKB-SubCell"/>
</dbReference>
<dbReference type="InterPro" id="IPR001611">
    <property type="entry name" value="Leu-rich_rpt"/>
</dbReference>
<keyword evidence="5" id="KW-0963">Cytoplasm</keyword>
<dbReference type="EMBL" id="JACYCF010000003">
    <property type="protein sequence ID" value="KAF8758532.1"/>
    <property type="molecule type" value="Genomic_DNA"/>
</dbReference>
<comment type="caution">
    <text evidence="9">The sequence shown here is derived from an EMBL/GenBank/DDBJ whole genome shotgun (WGS) entry which is preliminary data.</text>
</comment>
<dbReference type="InterPro" id="IPR033859">
    <property type="entry name" value="MPN_CSN6"/>
</dbReference>
<dbReference type="CDD" id="cd08063">
    <property type="entry name" value="MPN_CSN6"/>
    <property type="match status" value="1"/>
</dbReference>
<dbReference type="GO" id="GO:0005686">
    <property type="term" value="C:U2 snRNP"/>
    <property type="evidence" value="ECO:0007669"/>
    <property type="project" value="TreeGrafter"/>
</dbReference>
<dbReference type="GO" id="GO:0008237">
    <property type="term" value="F:metallopeptidase activity"/>
    <property type="evidence" value="ECO:0007669"/>
    <property type="project" value="InterPro"/>
</dbReference>
<feature type="region of interest" description="Disordered" evidence="6">
    <location>
        <begin position="553"/>
        <end position="575"/>
    </location>
</feature>
<evidence type="ECO:0000256" key="4">
    <source>
        <dbReference type="ARBA" id="ARBA00024196"/>
    </source>
</evidence>
<dbReference type="InterPro" id="IPR044640">
    <property type="entry name" value="RU2A"/>
</dbReference>
<evidence type="ECO:0000256" key="3">
    <source>
        <dbReference type="ARBA" id="ARBA00023242"/>
    </source>
</evidence>
<comment type="subcellular location">
    <subcellularLocation>
        <location evidence="5">Cytoplasm</location>
    </subcellularLocation>
    <subcellularLocation>
        <location evidence="5">Nucleus</location>
    </subcellularLocation>
</comment>
<dbReference type="GO" id="GO:0030620">
    <property type="term" value="F:U2 snRNA binding"/>
    <property type="evidence" value="ECO:0007669"/>
    <property type="project" value="InterPro"/>
</dbReference>
<keyword evidence="3 5" id="KW-0539">Nucleus</keyword>
<dbReference type="Gene3D" id="3.40.140.10">
    <property type="entry name" value="Cytidine Deaminase, domain 2"/>
    <property type="match status" value="1"/>
</dbReference>
<dbReference type="Gene3D" id="3.80.10.10">
    <property type="entry name" value="Ribonuclease Inhibitor"/>
    <property type="match status" value="1"/>
</dbReference>
<evidence type="ECO:0000313" key="10">
    <source>
        <dbReference type="Proteomes" id="UP000614334"/>
    </source>
</evidence>
<dbReference type="InterPro" id="IPR000555">
    <property type="entry name" value="JAMM/MPN+_dom"/>
</dbReference>
<evidence type="ECO:0000256" key="6">
    <source>
        <dbReference type="SAM" id="MobiDB-lite"/>
    </source>
</evidence>
<dbReference type="Pfam" id="PF13012">
    <property type="entry name" value="MitMem_reg"/>
    <property type="match status" value="1"/>
</dbReference>
<evidence type="ECO:0000259" key="7">
    <source>
        <dbReference type="Pfam" id="PF01398"/>
    </source>
</evidence>
<proteinExistence type="inferred from homology"/>
<organism evidence="9 10">
    <name type="scientific">Rhizoctonia solani</name>
    <dbReference type="NCBI Taxonomy" id="456999"/>
    <lineage>
        <taxon>Eukaryota</taxon>
        <taxon>Fungi</taxon>
        <taxon>Dikarya</taxon>
        <taxon>Basidiomycota</taxon>
        <taxon>Agaricomycotina</taxon>
        <taxon>Agaricomycetes</taxon>
        <taxon>Cantharellales</taxon>
        <taxon>Ceratobasidiaceae</taxon>
        <taxon>Rhizoctonia</taxon>
    </lineage>
</organism>
<evidence type="ECO:0000313" key="9">
    <source>
        <dbReference type="EMBL" id="KAF8758532.1"/>
    </source>
</evidence>
<dbReference type="GO" id="GO:0000398">
    <property type="term" value="P:mRNA splicing, via spliceosome"/>
    <property type="evidence" value="ECO:0007669"/>
    <property type="project" value="InterPro"/>
</dbReference>
<dbReference type="AlphaFoldDB" id="A0A8H7IG34"/>
<comment type="function">
    <text evidence="5">Component of the COP9 signalosome complex (CSN), a complex involved in various cellular and developmental processes.</text>
</comment>
<sequence>MKLTPEVLAAAQSYINPLKDRELNLRGHKIPAIENLGVTHDQHDTIDFTDNALTSLSNLPRLHRLHTLLLASNRISHIAPSIATSAPRLRTIVLTNNLITELADLKPLGTLKHLEFLTLLGNPVREKKNYREWVIWTCASSLRVLDFQRIKDKERKSCKALFVTAEGLPTALATSIEEAASAQPTGLTFTLVAKISKQMTDLVKKLEQQRGHPVPYFNPVSQPHGQNIFLRSVVPSRQLSFGFIDVHPLPILNISEHLTRRKLQTDPGGSHSVSSSYFRRILPLNLSGLPIVIGALIGTQTGRDIEIVNTFELVLRGDQNATYDGSALSADAGPKIDHDFLTTRHKSVFPALEFLGWYTYAPVPSQLHADLSEQFNTYTSSPLLLMLTPTPKEAQGSQLETLPILAFEPTIEIKDRKSRTVFAEVSWRIQTGEAERIAVDWTARGGGGEDDLTSHLQTQRAAYKMLHDRIVVLVQYVADTLDSKAPKNHEVLRALAALVASLPASESSAFRDEFSTEYADVQLTTYLSSLTKTASVLNDIVDKHILIAGRGDEAGRGSRRRGMMGGPMGSLTGME</sequence>
<dbReference type="Pfam" id="PF14580">
    <property type="entry name" value="LRR_9"/>
    <property type="match status" value="1"/>
</dbReference>
<accession>A0A8H7IG34</accession>
<dbReference type="InterPro" id="IPR024969">
    <property type="entry name" value="EIF3F/CSN6-like_C"/>
</dbReference>
<keyword evidence="2" id="KW-0677">Repeat</keyword>
<feature type="domain" description="JAB1/MPN/MOV34 metalloenzyme" evidence="7">
    <location>
        <begin position="244"/>
        <end position="370"/>
    </location>
</feature>
<reference evidence="9" key="1">
    <citation type="submission" date="2020-09" db="EMBL/GenBank/DDBJ databases">
        <title>Comparative genome analyses of four rice-infecting Rhizoctonia solani isolates reveal extensive enrichment of homogalacturonan modification genes.</title>
        <authorList>
            <person name="Lee D.-Y."/>
            <person name="Jeon J."/>
            <person name="Kim K.-T."/>
            <person name="Cheong K."/>
            <person name="Song H."/>
            <person name="Choi G."/>
            <person name="Ko J."/>
            <person name="Opiyo S.O."/>
            <person name="Zuo S."/>
            <person name="Madhav S."/>
            <person name="Lee Y.-H."/>
            <person name="Wang G.-L."/>
        </authorList>
    </citation>
    <scope>NUCLEOTIDE SEQUENCE</scope>
    <source>
        <strain evidence="9">AG1-IA B2</strain>
    </source>
</reference>
<keyword evidence="5" id="KW-0736">Signalosome</keyword>
<dbReference type="PANTHER" id="PTHR10552:SF6">
    <property type="entry name" value="U2 SMALL NUCLEAR RIBONUCLEOPROTEIN A"/>
    <property type="match status" value="1"/>
</dbReference>
<dbReference type="Proteomes" id="UP000614334">
    <property type="component" value="Unassembled WGS sequence"/>
</dbReference>
<name>A0A8H7IG34_9AGAM</name>
<evidence type="ECO:0000256" key="2">
    <source>
        <dbReference type="ARBA" id="ARBA00022737"/>
    </source>
</evidence>
<gene>
    <name evidence="9" type="ORF">RHS01_02828</name>
</gene>
<dbReference type="PROSITE" id="PS51450">
    <property type="entry name" value="LRR"/>
    <property type="match status" value="1"/>
</dbReference>
<protein>
    <recommendedName>
        <fullName evidence="5">COP9 signalosome complex subunit 6</fullName>
    </recommendedName>
</protein>
<dbReference type="GO" id="GO:0000338">
    <property type="term" value="P:protein deneddylation"/>
    <property type="evidence" value="ECO:0007669"/>
    <property type="project" value="InterPro"/>
</dbReference>
<evidence type="ECO:0000256" key="5">
    <source>
        <dbReference type="RuleBase" id="RU367006"/>
    </source>
</evidence>
<keyword evidence="1" id="KW-0433">Leucine-rich repeat</keyword>
<comment type="similarity">
    <text evidence="4">Belongs to the U2 small nuclear ribonucleoprotein A family.</text>
</comment>
<comment type="similarity">
    <text evidence="5">Belongs to the peptidase M67A family. CSN6 subfamily.</text>
</comment>
<dbReference type="FunFam" id="3.80.10.10:FF:000026">
    <property type="entry name" value="U2 small nuclear ribonucleoprotein A"/>
    <property type="match status" value="1"/>
</dbReference>
<dbReference type="PANTHER" id="PTHR10552">
    <property type="entry name" value="U2 SMALL NUCLEAR RIBONUCLEOPROTEIN A"/>
    <property type="match status" value="1"/>
</dbReference>
<dbReference type="InterPro" id="IPR032675">
    <property type="entry name" value="LRR_dom_sf"/>
</dbReference>
<evidence type="ECO:0000259" key="8">
    <source>
        <dbReference type="Pfam" id="PF13012"/>
    </source>
</evidence>
<dbReference type="SUPFAM" id="SSF52058">
    <property type="entry name" value="L domain-like"/>
    <property type="match status" value="1"/>
</dbReference>